<keyword evidence="1" id="KW-1133">Transmembrane helix</keyword>
<keyword evidence="4" id="KW-1185">Reference proteome</keyword>
<feature type="transmembrane region" description="Helical" evidence="1">
    <location>
        <begin position="209"/>
        <end position="231"/>
    </location>
</feature>
<dbReference type="PANTHER" id="PTHR34814">
    <property type="entry name" value="NITROSOGUANIDINE RESISTANCE PROTEIN SNG1"/>
    <property type="match status" value="1"/>
</dbReference>
<keyword evidence="1" id="KW-0812">Transmembrane</keyword>
<organism evidence="3 4">
    <name type="scientific">Polychaeton citri CBS 116435</name>
    <dbReference type="NCBI Taxonomy" id="1314669"/>
    <lineage>
        <taxon>Eukaryota</taxon>
        <taxon>Fungi</taxon>
        <taxon>Dikarya</taxon>
        <taxon>Ascomycota</taxon>
        <taxon>Pezizomycotina</taxon>
        <taxon>Dothideomycetes</taxon>
        <taxon>Dothideomycetidae</taxon>
        <taxon>Capnodiales</taxon>
        <taxon>Capnodiaceae</taxon>
        <taxon>Polychaeton</taxon>
    </lineage>
</organism>
<accession>A0A9P4Q4G3</accession>
<dbReference type="PANTHER" id="PTHR34814:SF2">
    <property type="entry name" value="DUF3533 DOMAIN-CONTAINING PROTEIN"/>
    <property type="match status" value="1"/>
</dbReference>
<dbReference type="InterPro" id="IPR022703">
    <property type="entry name" value="DUF3533"/>
</dbReference>
<dbReference type="GO" id="GO:0016020">
    <property type="term" value="C:membrane"/>
    <property type="evidence" value="ECO:0007669"/>
    <property type="project" value="TreeGrafter"/>
</dbReference>
<dbReference type="InterPro" id="IPR053001">
    <property type="entry name" value="MNNG_permease-like"/>
</dbReference>
<name>A0A9P4Q4G3_9PEZI</name>
<dbReference type="Proteomes" id="UP000799441">
    <property type="component" value="Unassembled WGS sequence"/>
</dbReference>
<keyword evidence="1" id="KW-0472">Membrane</keyword>
<dbReference type="OrthoDB" id="2140105at2759"/>
<dbReference type="EMBL" id="MU003835">
    <property type="protein sequence ID" value="KAF2717847.1"/>
    <property type="molecule type" value="Genomic_DNA"/>
</dbReference>
<sequence length="237" mass="26147">MSYIYGAAYKSSERVHHLNVLAVDYDDGGIVSQSLHAACQGLESPEMLKLHWHSPNLTVGDLKQQVRSGRYWAGNYVFEGASQRLQAAIVDSVTAQTYNATSALGYIYNEARYTTIAGADVVANLQTIVAATRISYNHINGTQAISSIPHGNTASMAAVLDPIAATVHNIKPLKSGGKVFYNTVRQANFIYYSKMRTTYHDVSDTTVQVFTILLQFFFAMAFSKIIAVWQLPSRLRV</sequence>
<dbReference type="Pfam" id="PF12051">
    <property type="entry name" value="DUF3533"/>
    <property type="match status" value="1"/>
</dbReference>
<proteinExistence type="predicted"/>
<evidence type="ECO:0000259" key="2">
    <source>
        <dbReference type="Pfam" id="PF12051"/>
    </source>
</evidence>
<protein>
    <recommendedName>
        <fullName evidence="2">DUF3533 domain-containing protein</fullName>
    </recommendedName>
</protein>
<comment type="caution">
    <text evidence="3">The sequence shown here is derived from an EMBL/GenBank/DDBJ whole genome shotgun (WGS) entry which is preliminary data.</text>
</comment>
<evidence type="ECO:0000256" key="1">
    <source>
        <dbReference type="SAM" id="Phobius"/>
    </source>
</evidence>
<feature type="domain" description="DUF3533" evidence="2">
    <location>
        <begin position="1"/>
        <end position="185"/>
    </location>
</feature>
<evidence type="ECO:0000313" key="3">
    <source>
        <dbReference type="EMBL" id="KAF2717847.1"/>
    </source>
</evidence>
<reference evidence="3" key="1">
    <citation type="journal article" date="2020" name="Stud. Mycol.">
        <title>101 Dothideomycetes genomes: a test case for predicting lifestyles and emergence of pathogens.</title>
        <authorList>
            <person name="Haridas S."/>
            <person name="Albert R."/>
            <person name="Binder M."/>
            <person name="Bloem J."/>
            <person name="Labutti K."/>
            <person name="Salamov A."/>
            <person name="Andreopoulos B."/>
            <person name="Baker S."/>
            <person name="Barry K."/>
            <person name="Bills G."/>
            <person name="Bluhm B."/>
            <person name="Cannon C."/>
            <person name="Castanera R."/>
            <person name="Culley D."/>
            <person name="Daum C."/>
            <person name="Ezra D."/>
            <person name="Gonzalez J."/>
            <person name="Henrissat B."/>
            <person name="Kuo A."/>
            <person name="Liang C."/>
            <person name="Lipzen A."/>
            <person name="Lutzoni F."/>
            <person name="Magnuson J."/>
            <person name="Mondo S."/>
            <person name="Nolan M."/>
            <person name="Ohm R."/>
            <person name="Pangilinan J."/>
            <person name="Park H.-J."/>
            <person name="Ramirez L."/>
            <person name="Alfaro M."/>
            <person name="Sun H."/>
            <person name="Tritt A."/>
            <person name="Yoshinaga Y."/>
            <person name="Zwiers L.-H."/>
            <person name="Turgeon B."/>
            <person name="Goodwin S."/>
            <person name="Spatafora J."/>
            <person name="Crous P."/>
            <person name="Grigoriev I."/>
        </authorList>
    </citation>
    <scope>NUCLEOTIDE SEQUENCE</scope>
    <source>
        <strain evidence="3">CBS 116435</strain>
    </source>
</reference>
<gene>
    <name evidence="3" type="ORF">K431DRAFT_315419</name>
</gene>
<evidence type="ECO:0000313" key="4">
    <source>
        <dbReference type="Proteomes" id="UP000799441"/>
    </source>
</evidence>
<dbReference type="AlphaFoldDB" id="A0A9P4Q4G3"/>